<comment type="function">
    <text evidence="1">May act as a substrate-specific adapter of an E3 ubiquitin-protein ligase complex (CUL3-RBX1-BTB) which mediates the ubiquitination and subsequent proteasomal degradation of target proteins.</text>
</comment>
<name>A0AAV8PWJ9_ENSVE</name>
<dbReference type="Gene3D" id="1.25.40.420">
    <property type="match status" value="1"/>
</dbReference>
<dbReference type="InterPro" id="IPR000210">
    <property type="entry name" value="BTB/POZ_dom"/>
</dbReference>
<organism evidence="5 6">
    <name type="scientific">Ensete ventricosum</name>
    <name type="common">Abyssinian banana</name>
    <name type="synonym">Musa ensete</name>
    <dbReference type="NCBI Taxonomy" id="4639"/>
    <lineage>
        <taxon>Eukaryota</taxon>
        <taxon>Viridiplantae</taxon>
        <taxon>Streptophyta</taxon>
        <taxon>Embryophyta</taxon>
        <taxon>Tracheophyta</taxon>
        <taxon>Spermatophyta</taxon>
        <taxon>Magnoliopsida</taxon>
        <taxon>Liliopsida</taxon>
        <taxon>Zingiberales</taxon>
        <taxon>Musaceae</taxon>
        <taxon>Ensete</taxon>
    </lineage>
</organism>
<dbReference type="PANTHER" id="PTHR46336">
    <property type="entry name" value="OS02G0260700 PROTEIN"/>
    <property type="match status" value="1"/>
</dbReference>
<dbReference type="Proteomes" id="UP001222027">
    <property type="component" value="Unassembled WGS sequence"/>
</dbReference>
<evidence type="ECO:0000313" key="6">
    <source>
        <dbReference type="Proteomes" id="UP001222027"/>
    </source>
</evidence>
<sequence>MESRLDDDVSDHQATGKGAVVTAIADYNFEFAFNCPNFSDRLLRIEVMGEPPECNTHHKWQSDDDITAKESAKCTSKLLSNCETDDEGDEAMLEESTSSGGDLIIRVNSIHVSSAILAAKSPFFFKLFSNGMKESAQRHATLRINTSEEAALMELLGFMYSGKLSATSPELLVDVMITADKFEVASCVAHCIEVLGSLPMTTESALLYLDLPSCVPMVSAVQPLVDVAKVYLCDKYRDITRFQDDLMSLPLAGIEVILSSDGLQVASEDALFVFVLKWVRARYPAPEERRRILGTHLIRHIRLPNMSHKKLREVLECNDLDHELASKLVIETLLCGDDSKHKRFAERAYSYHRLRVMRFDRPHPQCVVYFDIGREECTKLFPSGRIYSQRFQLGAQGFYLSAHCYWNQQRLFHSFGLFVGMSKNTTPDGSMIDYEFAARLRPSGDFFSRYRDSFTSTSRMTSGCRNLLGLPWASFISDDLIFFFDDTLHLRVELTIRQPY</sequence>
<accession>A0AAV8PWJ9</accession>
<evidence type="ECO:0000256" key="3">
    <source>
        <dbReference type="ARBA" id="ARBA00022786"/>
    </source>
</evidence>
<gene>
    <name evidence="5" type="ORF">OPV22_027053</name>
</gene>
<dbReference type="SMART" id="SM00875">
    <property type="entry name" value="BACK"/>
    <property type="match status" value="1"/>
</dbReference>
<evidence type="ECO:0000259" key="4">
    <source>
        <dbReference type="PROSITE" id="PS50097"/>
    </source>
</evidence>
<reference evidence="5 6" key="1">
    <citation type="submission" date="2022-12" db="EMBL/GenBank/DDBJ databases">
        <title>Chromosome-scale assembly of the Ensete ventricosum genome.</title>
        <authorList>
            <person name="Dussert Y."/>
            <person name="Stocks J."/>
            <person name="Wendawek A."/>
            <person name="Woldeyes F."/>
            <person name="Nichols R.A."/>
            <person name="Borrell J.S."/>
        </authorList>
    </citation>
    <scope>NUCLEOTIDE SEQUENCE [LARGE SCALE GENOMIC DNA]</scope>
    <source>
        <strain evidence="6">cv. Maze</strain>
        <tissue evidence="5">Seeds</tissue>
    </source>
</reference>
<dbReference type="GO" id="GO:0005634">
    <property type="term" value="C:nucleus"/>
    <property type="evidence" value="ECO:0007669"/>
    <property type="project" value="TreeGrafter"/>
</dbReference>
<dbReference type="InterPro" id="IPR011705">
    <property type="entry name" value="BACK"/>
</dbReference>
<evidence type="ECO:0000256" key="2">
    <source>
        <dbReference type="ARBA" id="ARBA00004906"/>
    </source>
</evidence>
<keyword evidence="6" id="KW-1185">Reference proteome</keyword>
<dbReference type="SUPFAM" id="SSF54695">
    <property type="entry name" value="POZ domain"/>
    <property type="match status" value="1"/>
</dbReference>
<dbReference type="PROSITE" id="PS50097">
    <property type="entry name" value="BTB"/>
    <property type="match status" value="1"/>
</dbReference>
<dbReference type="SMART" id="SM00225">
    <property type="entry name" value="BTB"/>
    <property type="match status" value="1"/>
</dbReference>
<dbReference type="Pfam" id="PF07707">
    <property type="entry name" value="BACK"/>
    <property type="match status" value="1"/>
</dbReference>
<evidence type="ECO:0000313" key="5">
    <source>
        <dbReference type="EMBL" id="KAJ8464501.1"/>
    </source>
</evidence>
<dbReference type="CDD" id="cd18186">
    <property type="entry name" value="BTB_POZ_ZBTB_KLHL-like"/>
    <property type="match status" value="1"/>
</dbReference>
<comment type="pathway">
    <text evidence="2">Protein modification; protein ubiquitination.</text>
</comment>
<dbReference type="FunFam" id="3.30.710.10:FF:000106">
    <property type="entry name" value="BTB/POZ domain-containing protein POB1"/>
    <property type="match status" value="1"/>
</dbReference>
<dbReference type="Pfam" id="PF00651">
    <property type="entry name" value="BTB"/>
    <property type="match status" value="1"/>
</dbReference>
<dbReference type="EMBL" id="JAQQAF010000008">
    <property type="protein sequence ID" value="KAJ8464501.1"/>
    <property type="molecule type" value="Genomic_DNA"/>
</dbReference>
<dbReference type="AlphaFoldDB" id="A0AAV8PWJ9"/>
<keyword evidence="3" id="KW-0833">Ubl conjugation pathway</keyword>
<feature type="domain" description="BTB" evidence="4">
    <location>
        <begin position="103"/>
        <end position="168"/>
    </location>
</feature>
<dbReference type="GO" id="GO:0010114">
    <property type="term" value="P:response to red light"/>
    <property type="evidence" value="ECO:0007669"/>
    <property type="project" value="TreeGrafter"/>
</dbReference>
<dbReference type="PANTHER" id="PTHR46336:SF3">
    <property type="entry name" value="BTB_POZ DOMAIN-CONTAINING PROTEIN POB1"/>
    <property type="match status" value="1"/>
</dbReference>
<comment type="caution">
    <text evidence="5">The sequence shown here is derived from an EMBL/GenBank/DDBJ whole genome shotgun (WGS) entry which is preliminary data.</text>
</comment>
<protein>
    <recommendedName>
        <fullName evidence="4">BTB domain-containing protein</fullName>
    </recommendedName>
</protein>
<dbReference type="InterPro" id="IPR045890">
    <property type="entry name" value="POB1-like"/>
</dbReference>
<dbReference type="Gene3D" id="3.30.710.10">
    <property type="entry name" value="Potassium Channel Kv1.1, Chain A"/>
    <property type="match status" value="1"/>
</dbReference>
<proteinExistence type="predicted"/>
<dbReference type="FunFam" id="1.25.40.420:FF:000008">
    <property type="entry name" value="BTB/POZ domain-containing protein POB1"/>
    <property type="match status" value="1"/>
</dbReference>
<evidence type="ECO:0000256" key="1">
    <source>
        <dbReference type="ARBA" id="ARBA00002668"/>
    </source>
</evidence>
<dbReference type="InterPro" id="IPR011333">
    <property type="entry name" value="SKP1/BTB/POZ_sf"/>
</dbReference>